<feature type="signal peptide" evidence="1">
    <location>
        <begin position="1"/>
        <end position="26"/>
    </location>
</feature>
<evidence type="ECO:0000256" key="1">
    <source>
        <dbReference type="SAM" id="SignalP"/>
    </source>
</evidence>
<comment type="caution">
    <text evidence="2">The sequence shown here is derived from an EMBL/GenBank/DDBJ whole genome shotgun (WGS) entry which is preliminary data.</text>
</comment>
<name>A0A7K3M630_9ACTN</name>
<accession>A0A7K3M630</accession>
<organism evidence="2 3">
    <name type="scientific">Phytoactinopolyspora mesophila</name>
    <dbReference type="NCBI Taxonomy" id="2650750"/>
    <lineage>
        <taxon>Bacteria</taxon>
        <taxon>Bacillati</taxon>
        <taxon>Actinomycetota</taxon>
        <taxon>Actinomycetes</taxon>
        <taxon>Jiangellales</taxon>
        <taxon>Jiangellaceae</taxon>
        <taxon>Phytoactinopolyspora</taxon>
    </lineage>
</organism>
<reference evidence="2 3" key="1">
    <citation type="submission" date="2019-11" db="EMBL/GenBank/DDBJ databases">
        <authorList>
            <person name="Li X.-J."/>
            <person name="Feng X.-M."/>
        </authorList>
    </citation>
    <scope>NUCLEOTIDE SEQUENCE [LARGE SCALE GENOMIC DNA]</scope>
    <source>
        <strain evidence="2 3">XMNu-373</strain>
    </source>
</reference>
<sequence>MRNVIALATAALLLILTACGSDDALAIDIEDCEGPPQVTVNDSGAEPRELMELSPTAGHSAGLDVAITTGVSARRDGEDVPLEAPPTMRFGIELVIENVTDDEIEMSFVYDDAELGGDLPMDDMLESITGTSGFITTTRSGAFVDGGFMTEEMDPLLVSMVEQLDQQMVDMTVPFPEEPVGVGAEWQVVSSVDGGGVTFCNKASYVLTDFDGDAYQLDTEITQQAIPTTQGSDTGIDVVGGSGSFTGQSAGTLSLPIAVSGTSNGTTSVEMKLGYDETETTHEYETAVEMEIAPRS</sequence>
<keyword evidence="1" id="KW-0732">Signal</keyword>
<gene>
    <name evidence="2" type="ORF">F7O44_17015</name>
</gene>
<evidence type="ECO:0000313" key="2">
    <source>
        <dbReference type="EMBL" id="NDL58773.1"/>
    </source>
</evidence>
<keyword evidence="3" id="KW-1185">Reference proteome</keyword>
<evidence type="ECO:0000313" key="3">
    <source>
        <dbReference type="Proteomes" id="UP000460435"/>
    </source>
</evidence>
<dbReference type="PROSITE" id="PS51257">
    <property type="entry name" value="PROKAR_LIPOPROTEIN"/>
    <property type="match status" value="1"/>
</dbReference>
<dbReference type="AlphaFoldDB" id="A0A7K3M630"/>
<evidence type="ECO:0008006" key="4">
    <source>
        <dbReference type="Google" id="ProtNLM"/>
    </source>
</evidence>
<feature type="chain" id="PRO_5029651282" description="DUF4352 domain-containing protein" evidence="1">
    <location>
        <begin position="27"/>
        <end position="296"/>
    </location>
</feature>
<protein>
    <recommendedName>
        <fullName evidence="4">DUF4352 domain-containing protein</fullName>
    </recommendedName>
</protein>
<dbReference type="Proteomes" id="UP000460435">
    <property type="component" value="Unassembled WGS sequence"/>
</dbReference>
<proteinExistence type="predicted"/>
<dbReference type="EMBL" id="WLZY01000005">
    <property type="protein sequence ID" value="NDL58773.1"/>
    <property type="molecule type" value="Genomic_DNA"/>
</dbReference>